<dbReference type="InterPro" id="IPR007474">
    <property type="entry name" value="ApaG_domain"/>
</dbReference>
<keyword evidence="5" id="KW-1185">Reference proteome</keyword>
<sequence>MPASPPHAYEEVTRGIKITVEPDFLEEESEPHDDHYVWSYTVRIDNASDVVVQLRDRTWYITDANGRTVTVTGDGVVGEQPVLHPGEAYEYTSGCPLRTPSGLMVGSYGMETASGESFKAHIPAFSLDSPHDRPRLN</sequence>
<evidence type="ECO:0000256" key="1">
    <source>
        <dbReference type="ARBA" id="ARBA00017693"/>
    </source>
</evidence>
<dbReference type="NCBIfam" id="NF003967">
    <property type="entry name" value="PRK05461.1"/>
    <property type="match status" value="1"/>
</dbReference>
<dbReference type="Proteomes" id="UP000001302">
    <property type="component" value="Chromosome"/>
</dbReference>
<reference evidence="5" key="1">
    <citation type="submission" date="2010-08" db="EMBL/GenBank/DDBJ databases">
        <title>Genome sequence of Parvularcula bermudensis HTCC2503.</title>
        <authorList>
            <person name="Kang D.-M."/>
            <person name="Oh H.-M."/>
            <person name="Cho J.-C."/>
        </authorList>
    </citation>
    <scope>NUCLEOTIDE SEQUENCE [LARGE SCALE GENOMIC DNA]</scope>
    <source>
        <strain evidence="5">ATCC BAA-594 / HTCC2503 / KCTC 12087</strain>
    </source>
</reference>
<reference evidence="4 5" key="2">
    <citation type="journal article" date="2011" name="J. Bacteriol.">
        <title>Complete genome sequence of strain HTCC2503T of Parvularcula bermudensis, the type species of the order "Parvularculales" in the class Alphaproteobacteria.</title>
        <authorList>
            <person name="Oh H.M."/>
            <person name="Kang I."/>
            <person name="Vergin K.L."/>
            <person name="Kang D."/>
            <person name="Rhee K.H."/>
            <person name="Giovannoni S.J."/>
            <person name="Cho J.C."/>
        </authorList>
    </citation>
    <scope>NUCLEOTIDE SEQUENCE [LARGE SCALE GENOMIC DNA]</scope>
    <source>
        <strain evidence="5">ATCC BAA-594 / HTCC2503 / KCTC 12087</strain>
    </source>
</reference>
<dbReference type="InterPro" id="IPR023065">
    <property type="entry name" value="Uncharacterised_ApaG"/>
</dbReference>
<dbReference type="KEGG" id="pbr:PB2503_06437"/>
<protein>
    <recommendedName>
        <fullName evidence="1 2">Protein ApaG</fullName>
    </recommendedName>
</protein>
<dbReference type="GO" id="GO:0070987">
    <property type="term" value="P:error-free translesion synthesis"/>
    <property type="evidence" value="ECO:0007669"/>
    <property type="project" value="TreeGrafter"/>
</dbReference>
<dbReference type="InterPro" id="IPR036767">
    <property type="entry name" value="ApaG_sf"/>
</dbReference>
<dbReference type="RefSeq" id="WP_013300327.1">
    <property type="nucleotide sequence ID" value="NC_014414.1"/>
</dbReference>
<dbReference type="Pfam" id="PF04379">
    <property type="entry name" value="DUF525"/>
    <property type="match status" value="1"/>
</dbReference>
<gene>
    <name evidence="2" type="primary">apaG</name>
    <name evidence="4" type="ordered locus">PB2503_06437</name>
</gene>
<evidence type="ECO:0000313" key="4">
    <source>
        <dbReference type="EMBL" id="ADM09353.1"/>
    </source>
</evidence>
<dbReference type="eggNOG" id="COG2967">
    <property type="taxonomic scope" value="Bacteria"/>
</dbReference>
<dbReference type="SUPFAM" id="SSF110069">
    <property type="entry name" value="ApaG-like"/>
    <property type="match status" value="1"/>
</dbReference>
<dbReference type="PANTHER" id="PTHR14289:SF16">
    <property type="entry name" value="POLYMERASE DELTA-INTERACTING PROTEIN 2"/>
    <property type="match status" value="1"/>
</dbReference>
<evidence type="ECO:0000313" key="5">
    <source>
        <dbReference type="Proteomes" id="UP000001302"/>
    </source>
</evidence>
<proteinExistence type="inferred from homology"/>
<organism evidence="4 5">
    <name type="scientific">Parvularcula bermudensis (strain ATCC BAA-594 / HTCC2503 / KCTC 12087)</name>
    <dbReference type="NCBI Taxonomy" id="314260"/>
    <lineage>
        <taxon>Bacteria</taxon>
        <taxon>Pseudomonadati</taxon>
        <taxon>Pseudomonadota</taxon>
        <taxon>Alphaproteobacteria</taxon>
        <taxon>Parvularculales</taxon>
        <taxon>Parvularculaceae</taxon>
        <taxon>Parvularcula</taxon>
    </lineage>
</organism>
<evidence type="ECO:0000259" key="3">
    <source>
        <dbReference type="PROSITE" id="PS51087"/>
    </source>
</evidence>
<name>E0THQ7_PARBH</name>
<evidence type="ECO:0000256" key="2">
    <source>
        <dbReference type="HAMAP-Rule" id="MF_00791"/>
    </source>
</evidence>
<feature type="domain" description="ApaG" evidence="3">
    <location>
        <begin position="10"/>
        <end position="134"/>
    </location>
</feature>
<accession>E0THQ7</accession>
<dbReference type="STRING" id="314260.PB2503_06437"/>
<dbReference type="EMBL" id="CP002156">
    <property type="protein sequence ID" value="ADM09353.1"/>
    <property type="molecule type" value="Genomic_DNA"/>
</dbReference>
<dbReference type="HAMAP" id="MF_00791">
    <property type="entry name" value="ApaG"/>
    <property type="match status" value="1"/>
</dbReference>
<dbReference type="PROSITE" id="PS51087">
    <property type="entry name" value="APAG"/>
    <property type="match status" value="1"/>
</dbReference>
<dbReference type="Gene3D" id="2.60.40.1470">
    <property type="entry name" value="ApaG domain"/>
    <property type="match status" value="1"/>
</dbReference>
<dbReference type="PANTHER" id="PTHR14289">
    <property type="entry name" value="F-BOX ONLY PROTEIN 3"/>
    <property type="match status" value="1"/>
</dbReference>
<dbReference type="HOGENOM" id="CLU_128074_1_0_5"/>
<dbReference type="AlphaFoldDB" id="E0THQ7"/>